<evidence type="ECO:0000313" key="3">
    <source>
        <dbReference type="Proteomes" id="UP000501811"/>
    </source>
</evidence>
<feature type="transmembrane region" description="Helical" evidence="1">
    <location>
        <begin position="28"/>
        <end position="46"/>
    </location>
</feature>
<reference evidence="2 3" key="1">
    <citation type="submission" date="2019-06" db="EMBL/GenBank/DDBJ databases">
        <title>DNA tandem repeats contribute to Brevibacterium aurantiacum phages genetic diversity.</title>
        <authorList>
            <person name="de Melo A.G."/>
            <person name="Rousseau G.M."/>
            <person name="Tremblay D.M."/>
            <person name="Labrie S.J."/>
            <person name="Moineau S."/>
        </authorList>
    </citation>
    <scope>NUCLEOTIDE SEQUENCE [LARGE SCALE GENOMIC DNA]</scope>
</reference>
<organism evidence="2 3">
    <name type="scientific">Brevibacterium phage AGM2</name>
    <dbReference type="NCBI Taxonomy" id="2591419"/>
    <lineage>
        <taxon>Viruses</taxon>
        <taxon>Duplodnaviria</taxon>
        <taxon>Heunggongvirae</taxon>
        <taxon>Uroviricota</taxon>
        <taxon>Caudoviricetes</taxon>
        <taxon>Agmunavirus</taxon>
        <taxon>Agmunavirus AGM1</taxon>
    </lineage>
</organism>
<accession>A0A7D0GH95</accession>
<evidence type="ECO:0000256" key="1">
    <source>
        <dbReference type="SAM" id="Phobius"/>
    </source>
</evidence>
<dbReference type="Proteomes" id="UP000501811">
    <property type="component" value="Segment"/>
</dbReference>
<keyword evidence="1" id="KW-0812">Transmembrane</keyword>
<gene>
    <name evidence="2" type="ORF">AGM2_0038</name>
</gene>
<evidence type="ECO:0000313" key="2">
    <source>
        <dbReference type="EMBL" id="QDH85681.1"/>
    </source>
</evidence>
<feature type="transmembrane region" description="Helical" evidence="1">
    <location>
        <begin position="58"/>
        <end position="76"/>
    </location>
</feature>
<proteinExistence type="predicted"/>
<keyword evidence="1" id="KW-1133">Transmembrane helix</keyword>
<sequence>MNTILDHTPGTGEDRVTVQRETFVKRRFFILFLPIITVGAVLHLVASAQTLTTNGLNLLGVGVLGLGAIAAAWDAGDRK</sequence>
<keyword evidence="1" id="KW-0472">Membrane</keyword>
<protein>
    <submittedName>
        <fullName evidence="2">Uncharacterized protein</fullName>
    </submittedName>
</protein>
<name>A0A7D0GH95_9CAUD</name>
<dbReference type="EMBL" id="MN023177">
    <property type="protein sequence ID" value="QDH85681.1"/>
    <property type="molecule type" value="Genomic_DNA"/>
</dbReference>